<dbReference type="GO" id="GO:0006508">
    <property type="term" value="P:proteolysis"/>
    <property type="evidence" value="ECO:0007669"/>
    <property type="project" value="UniProtKB-KW"/>
</dbReference>
<dbReference type="RefSeq" id="WP_015712068.1">
    <property type="nucleotide sequence ID" value="NC_015577.1"/>
</dbReference>
<dbReference type="Pfam" id="PF13365">
    <property type="entry name" value="Trypsin_2"/>
    <property type="match status" value="1"/>
</dbReference>
<comment type="similarity">
    <text evidence="1">Belongs to the peptidase S1C family.</text>
</comment>
<dbReference type="PANTHER" id="PTHR43343">
    <property type="entry name" value="PEPTIDASE S12"/>
    <property type="match status" value="1"/>
</dbReference>
<gene>
    <name evidence="5" type="ordered locus">TREAZ_3508</name>
</gene>
<dbReference type="STRING" id="545695.TREAZ_3508"/>
<feature type="chain" id="PRO_5003329729" evidence="4">
    <location>
        <begin position="30"/>
        <end position="614"/>
    </location>
</feature>
<evidence type="ECO:0000313" key="5">
    <source>
        <dbReference type="EMBL" id="AEF82790.1"/>
    </source>
</evidence>
<keyword evidence="4" id="KW-0732">Signal</keyword>
<dbReference type="SUPFAM" id="SSF50494">
    <property type="entry name" value="Trypsin-like serine proteases"/>
    <property type="match status" value="1"/>
</dbReference>
<dbReference type="eggNOG" id="COG0265">
    <property type="taxonomic scope" value="Bacteria"/>
</dbReference>
<dbReference type="InterPro" id="IPR009003">
    <property type="entry name" value="Peptidase_S1_PA"/>
</dbReference>
<dbReference type="MEROPS" id="S01.454"/>
<dbReference type="InterPro" id="IPR036034">
    <property type="entry name" value="PDZ_sf"/>
</dbReference>
<dbReference type="HOGENOM" id="CLU_026857_0_0_12"/>
<reference evidence="6" key="1">
    <citation type="submission" date="2009-12" db="EMBL/GenBank/DDBJ databases">
        <title>Complete sequence of Treponema azotonutricium strain ZAS-9.</title>
        <authorList>
            <person name="Tetu S.G."/>
            <person name="Matson E."/>
            <person name="Ren Q."/>
            <person name="Seshadri R."/>
            <person name="Elbourne L."/>
            <person name="Hassan K.A."/>
            <person name="Durkin A."/>
            <person name="Radune D."/>
            <person name="Mohamoud Y."/>
            <person name="Shay R."/>
            <person name="Jin S."/>
            <person name="Zhang X."/>
            <person name="Lucey K."/>
            <person name="Ballor N.R."/>
            <person name="Ottesen E."/>
            <person name="Rosenthal R."/>
            <person name="Allen A."/>
            <person name="Leadbetter J.R."/>
            <person name="Paulsen I.T."/>
        </authorList>
    </citation>
    <scope>NUCLEOTIDE SEQUENCE [LARGE SCALE GENOMIC DNA]</scope>
    <source>
        <strain evidence="6">ATCC BAA-888 / DSM 13862 / ZAS-9</strain>
    </source>
</reference>
<dbReference type="KEGG" id="taz:TREAZ_3508"/>
<dbReference type="GO" id="GO:0004252">
    <property type="term" value="F:serine-type endopeptidase activity"/>
    <property type="evidence" value="ECO:0007669"/>
    <property type="project" value="InterPro"/>
</dbReference>
<dbReference type="InterPro" id="IPR051201">
    <property type="entry name" value="Chloro_Bact_Ser_Proteases"/>
</dbReference>
<organism evidence="5 6">
    <name type="scientific">Leadbettera azotonutricia (strain ATCC BAA-888 / DSM 13862 / ZAS-9)</name>
    <name type="common">Treponema azotonutricium</name>
    <dbReference type="NCBI Taxonomy" id="545695"/>
    <lineage>
        <taxon>Bacteria</taxon>
        <taxon>Pseudomonadati</taxon>
        <taxon>Spirochaetota</taxon>
        <taxon>Spirochaetia</taxon>
        <taxon>Spirochaetales</taxon>
        <taxon>Breznakiellaceae</taxon>
        <taxon>Leadbettera</taxon>
    </lineage>
</organism>
<protein>
    <submittedName>
        <fullName evidence="5">Trypsin domain/PDZ domain protein</fullName>
    </submittedName>
</protein>
<dbReference type="OrthoDB" id="9758917at2"/>
<evidence type="ECO:0000313" key="6">
    <source>
        <dbReference type="Proteomes" id="UP000009222"/>
    </source>
</evidence>
<evidence type="ECO:0000256" key="1">
    <source>
        <dbReference type="ARBA" id="ARBA00010541"/>
    </source>
</evidence>
<dbReference type="Gene3D" id="2.40.10.10">
    <property type="entry name" value="Trypsin-like serine proteases"/>
    <property type="match status" value="2"/>
</dbReference>
<keyword evidence="3" id="KW-0378">Hydrolase</keyword>
<dbReference type="EMBL" id="CP001841">
    <property type="protein sequence ID" value="AEF82790.1"/>
    <property type="molecule type" value="Genomic_DNA"/>
</dbReference>
<dbReference type="Gene3D" id="2.30.42.10">
    <property type="match status" value="1"/>
</dbReference>
<keyword evidence="2" id="KW-0645">Protease</keyword>
<reference evidence="5 6" key="2">
    <citation type="journal article" date="2011" name="ISME J.">
        <title>RNA-seq reveals cooperative metabolic interactions between two termite-gut spirochete species in co-culture.</title>
        <authorList>
            <person name="Rosenthal A.Z."/>
            <person name="Matson E.G."/>
            <person name="Eldar A."/>
            <person name="Leadbetter J.R."/>
        </authorList>
    </citation>
    <scope>NUCLEOTIDE SEQUENCE [LARGE SCALE GENOMIC DNA]</scope>
    <source>
        <strain evidence="6">ATCC BAA-888 / DSM 13862 / ZAS-9</strain>
    </source>
</reference>
<accession>F5Y7C5</accession>
<dbReference type="InterPro" id="IPR043504">
    <property type="entry name" value="Peptidase_S1_PA_chymotrypsin"/>
</dbReference>
<sequence>MAFKNLKWAPAFILALCAILLSCTTQAQAERRLVQPKSVSAFRLDDMAKFASSDPARAIHLLEVYKSIYGPGSVNPEGEDPEIQERLASLREEASGNLKASQIKAIQEKRWADAASLARSLSSLGISVENTGDEPDLVLEYAKQQLEEGNMLPAFLAAVRSHELKPLEYEDILLFLEKAVAARQRRTAAFFLSIINANDTVPSELRAYAEGRDLPQDMIKGVATVWVDRGYRITRGRGVPDRVLGSAFFVDASGFLITNYHVIASEVDPKYEGYSRMFIRMGDSASARIPAKVVGWDKAMDLALIKAEFTPEYIYSVVDRVIPNVGDTIYAIGSPGGLEKTVTQGIVSALGRRYLQIGDVIQIDAAVNHGNSGGPVIDMTGRLVGIVFAGIEQYPGLNFAVPAERLAAALPAMIAGGKAERPWLGLSVSENTAGAEIIYVAPSTPASDQQIKEGSVIKSINGIAASAPQGTLIPTLQDLLFPLRPGELVTMEIADSEGNVKPMLIQVTARPEIPLAEAAKKDSKERIAAPLFGLILTTAANGSTFASYQIKRVVRGSVADEAGLSENDPVSIRGFRILENEGYALMEINVKKRRLGYMETSMQLPALLDSPDTL</sequence>
<feature type="signal peptide" evidence="4">
    <location>
        <begin position="1"/>
        <end position="29"/>
    </location>
</feature>
<dbReference type="InParanoid" id="F5Y7C5"/>
<evidence type="ECO:0000256" key="3">
    <source>
        <dbReference type="ARBA" id="ARBA00022801"/>
    </source>
</evidence>
<name>F5Y7C5_LEAAZ</name>
<dbReference type="PANTHER" id="PTHR43343:SF3">
    <property type="entry name" value="PROTEASE DO-LIKE 8, CHLOROPLASTIC"/>
    <property type="match status" value="1"/>
</dbReference>
<dbReference type="PROSITE" id="PS51257">
    <property type="entry name" value="PROKAR_LIPOPROTEIN"/>
    <property type="match status" value="1"/>
</dbReference>
<dbReference type="InterPro" id="IPR001940">
    <property type="entry name" value="Peptidase_S1C"/>
</dbReference>
<evidence type="ECO:0000256" key="4">
    <source>
        <dbReference type="SAM" id="SignalP"/>
    </source>
</evidence>
<dbReference type="AlphaFoldDB" id="F5Y7C5"/>
<evidence type="ECO:0000256" key="2">
    <source>
        <dbReference type="ARBA" id="ARBA00022670"/>
    </source>
</evidence>
<keyword evidence="6" id="KW-1185">Reference proteome</keyword>
<dbReference type="Proteomes" id="UP000009222">
    <property type="component" value="Chromosome"/>
</dbReference>
<dbReference type="PRINTS" id="PR00834">
    <property type="entry name" value="PROTEASES2C"/>
</dbReference>
<proteinExistence type="inferred from homology"/>
<dbReference type="SUPFAM" id="SSF50156">
    <property type="entry name" value="PDZ domain-like"/>
    <property type="match status" value="1"/>
</dbReference>